<protein>
    <submittedName>
        <fullName evidence="2">Uncharacterized protein</fullName>
    </submittedName>
</protein>
<feature type="region of interest" description="Disordered" evidence="1">
    <location>
        <begin position="653"/>
        <end position="710"/>
    </location>
</feature>
<evidence type="ECO:0000256" key="1">
    <source>
        <dbReference type="SAM" id="MobiDB-lite"/>
    </source>
</evidence>
<proteinExistence type="predicted"/>
<feature type="region of interest" description="Disordered" evidence="1">
    <location>
        <begin position="40"/>
        <end position="64"/>
    </location>
</feature>
<dbReference type="OrthoDB" id="2922289at2759"/>
<feature type="compositionally biased region" description="Polar residues" evidence="1">
    <location>
        <begin position="656"/>
        <end position="665"/>
    </location>
</feature>
<dbReference type="PANTHER" id="PTHR40788">
    <property type="entry name" value="CLR5 DOMAIN-CONTAINING PROTEIN-RELATED"/>
    <property type="match status" value="1"/>
</dbReference>
<name>A0A9X0DII9_9HELO</name>
<keyword evidence="3" id="KW-1185">Reference proteome</keyword>
<gene>
    <name evidence="2" type="ORF">OCU04_008160</name>
</gene>
<dbReference type="Proteomes" id="UP001152300">
    <property type="component" value="Unassembled WGS sequence"/>
</dbReference>
<sequence length="822" mass="93534">MDDPDDAIKRFLNGDWGALGLSEPPGPLPELDDDNFNKFRSGDFGALGLPPPSSKPSPEKVRQEAKERSIEVLSHWNRLRQILERHEDVIRKRWMKKSKVHRSRIILQAWPGLSAIHRPDFEALIKEGSQLRTRGTMLRDAYLWPYLNVQDLVRGKTFLLLINSRGRHPPQVFASTDFQATQLGRVSAAIPLAFLNVHSMLLDGETVETYGRLVSWEEDEDAMMNTCAGLAHLPGAGLLILEIQQRLLHLLVKCCEALLHDIDPDSLISEALIKPEPPPLTENSEWLTIASVAAEAPYRLPSQLDFNRLQVIVEARRMSAEDYIRDLREDPGYFADVLGDWSEHRQEKLLDTFGSRHPTLDKPLFWEYVIGNVVSDAYGALIIWDNIGQQLSHLASLQTKYAAEITPKKQLPSDYMKALLTLRYSLTQMAKGPIRNLKMAVPASPPYRSKFVRDPQISGSTMIQVRSKGGEDEMMWLLSSLWNDQQLFLLTLPALVDEIEGRIERDPSERAKFSALVTRIFSDLGLISRIYHELEIYLPWAAGYEYELGKYKNQIEKDFPRQLSLLASVERNLKATGLAKFGSPAEGRFHYPSDKRRNKQNTESMRKAEFHLDEFWQKIDEVYRRNSGETLTQAVQHICTAVRPLERTPEWVEPINVSTTKSQDSTGRDEPSPIPQFDSDDVTKFIAPKPKSKHKTRGTGTLAKPLAPADSVASTPDLQPTFKLKARAIKVFKVLFWQPSQNDLPGELPWADFLYAMTCTGFAVEKQYGSVWQFTPTKLDVEHSIQFHEPHPSGKIAFRIARRIGRRLSRSYGWHGGMFVLE</sequence>
<feature type="region of interest" description="Disordered" evidence="1">
    <location>
        <begin position="16"/>
        <end position="35"/>
    </location>
</feature>
<evidence type="ECO:0000313" key="3">
    <source>
        <dbReference type="Proteomes" id="UP001152300"/>
    </source>
</evidence>
<reference evidence="2" key="1">
    <citation type="submission" date="2022-11" db="EMBL/GenBank/DDBJ databases">
        <title>Genome Resource of Sclerotinia nivalis Strain SnTB1, a Plant Pathogen Isolated from American Ginseng.</title>
        <authorList>
            <person name="Fan S."/>
        </authorList>
    </citation>
    <scope>NUCLEOTIDE SEQUENCE</scope>
    <source>
        <strain evidence="2">SnTB1</strain>
    </source>
</reference>
<dbReference type="EMBL" id="JAPEIS010000009">
    <property type="protein sequence ID" value="KAJ8062912.1"/>
    <property type="molecule type" value="Genomic_DNA"/>
</dbReference>
<dbReference type="AlphaFoldDB" id="A0A9X0DII9"/>
<comment type="caution">
    <text evidence="2">The sequence shown here is derived from an EMBL/GenBank/DDBJ whole genome shotgun (WGS) entry which is preliminary data.</text>
</comment>
<organism evidence="2 3">
    <name type="scientific">Sclerotinia nivalis</name>
    <dbReference type="NCBI Taxonomy" id="352851"/>
    <lineage>
        <taxon>Eukaryota</taxon>
        <taxon>Fungi</taxon>
        <taxon>Dikarya</taxon>
        <taxon>Ascomycota</taxon>
        <taxon>Pezizomycotina</taxon>
        <taxon>Leotiomycetes</taxon>
        <taxon>Helotiales</taxon>
        <taxon>Sclerotiniaceae</taxon>
        <taxon>Sclerotinia</taxon>
    </lineage>
</organism>
<accession>A0A9X0DII9</accession>
<evidence type="ECO:0000313" key="2">
    <source>
        <dbReference type="EMBL" id="KAJ8062912.1"/>
    </source>
</evidence>
<dbReference type="PANTHER" id="PTHR40788:SF2">
    <property type="entry name" value="CLR5 DOMAIN-CONTAINING PROTEIN"/>
    <property type="match status" value="1"/>
</dbReference>